<name>A0ABP9D7E7_9BACT</name>
<evidence type="ECO:0000259" key="7">
    <source>
        <dbReference type="Pfam" id="PF07980"/>
    </source>
</evidence>
<feature type="domain" description="SusD-like N-terminal" evidence="8">
    <location>
        <begin position="26"/>
        <end position="220"/>
    </location>
</feature>
<keyword evidence="5" id="KW-0998">Cell outer membrane</keyword>
<dbReference type="Proteomes" id="UP001500298">
    <property type="component" value="Unassembled WGS sequence"/>
</dbReference>
<accession>A0ABP9D7E7</accession>
<comment type="subcellular location">
    <subcellularLocation>
        <location evidence="1">Cell outer membrane</location>
    </subcellularLocation>
</comment>
<dbReference type="CDD" id="cd08977">
    <property type="entry name" value="SusD"/>
    <property type="match status" value="1"/>
</dbReference>
<dbReference type="RefSeq" id="WP_345369219.1">
    <property type="nucleotide sequence ID" value="NZ_BAABJX010000015.1"/>
</dbReference>
<evidence type="ECO:0000256" key="4">
    <source>
        <dbReference type="ARBA" id="ARBA00023136"/>
    </source>
</evidence>
<dbReference type="InterPro" id="IPR012944">
    <property type="entry name" value="SusD_RagB_dom"/>
</dbReference>
<evidence type="ECO:0000256" key="6">
    <source>
        <dbReference type="SAM" id="SignalP"/>
    </source>
</evidence>
<gene>
    <name evidence="9" type="ORF">GCM10023331_06910</name>
</gene>
<dbReference type="InterPro" id="IPR011990">
    <property type="entry name" value="TPR-like_helical_dom_sf"/>
</dbReference>
<dbReference type="EMBL" id="BAABJX010000015">
    <property type="protein sequence ID" value="GAA4825101.1"/>
    <property type="molecule type" value="Genomic_DNA"/>
</dbReference>
<comment type="similarity">
    <text evidence="2">Belongs to the SusD family.</text>
</comment>
<evidence type="ECO:0000256" key="5">
    <source>
        <dbReference type="ARBA" id="ARBA00023237"/>
    </source>
</evidence>
<dbReference type="InterPro" id="IPR033985">
    <property type="entry name" value="SusD-like_N"/>
</dbReference>
<evidence type="ECO:0000256" key="2">
    <source>
        <dbReference type="ARBA" id="ARBA00006275"/>
    </source>
</evidence>
<evidence type="ECO:0000313" key="9">
    <source>
        <dbReference type="EMBL" id="GAA4825101.1"/>
    </source>
</evidence>
<keyword evidence="3 6" id="KW-0732">Signal</keyword>
<reference evidence="10" key="1">
    <citation type="journal article" date="2019" name="Int. J. Syst. Evol. Microbiol.">
        <title>The Global Catalogue of Microorganisms (GCM) 10K type strain sequencing project: providing services to taxonomists for standard genome sequencing and annotation.</title>
        <authorList>
            <consortium name="The Broad Institute Genomics Platform"/>
            <consortium name="The Broad Institute Genome Sequencing Center for Infectious Disease"/>
            <person name="Wu L."/>
            <person name="Ma J."/>
        </authorList>
    </citation>
    <scope>NUCLEOTIDE SEQUENCE [LARGE SCALE GENOMIC DNA]</scope>
    <source>
        <strain evidence="10">JCM 18326</strain>
    </source>
</reference>
<feature type="chain" id="PRO_5046265327" evidence="6">
    <location>
        <begin position="24"/>
        <end position="493"/>
    </location>
</feature>
<dbReference type="Gene3D" id="1.25.40.390">
    <property type="match status" value="1"/>
</dbReference>
<protein>
    <submittedName>
        <fullName evidence="9">RagB/SusD family nutrient uptake outer membrane protein</fullName>
    </submittedName>
</protein>
<organism evidence="9 10">
    <name type="scientific">Algivirga pacifica</name>
    <dbReference type="NCBI Taxonomy" id="1162670"/>
    <lineage>
        <taxon>Bacteria</taxon>
        <taxon>Pseudomonadati</taxon>
        <taxon>Bacteroidota</taxon>
        <taxon>Cytophagia</taxon>
        <taxon>Cytophagales</taxon>
        <taxon>Flammeovirgaceae</taxon>
        <taxon>Algivirga</taxon>
    </lineage>
</organism>
<dbReference type="Pfam" id="PF14322">
    <property type="entry name" value="SusD-like_3"/>
    <property type="match status" value="1"/>
</dbReference>
<feature type="signal peptide" evidence="6">
    <location>
        <begin position="1"/>
        <end position="23"/>
    </location>
</feature>
<proteinExistence type="inferred from homology"/>
<dbReference type="SUPFAM" id="SSF48452">
    <property type="entry name" value="TPR-like"/>
    <property type="match status" value="1"/>
</dbReference>
<evidence type="ECO:0000259" key="8">
    <source>
        <dbReference type="Pfam" id="PF14322"/>
    </source>
</evidence>
<sequence length="493" mass="55387">MMKKTIKYIVGAAVLALSMGVTSCSDFLEEEPQSLLAPENFPASADDADLILGGMMQLMDDYYQRDFFLSVAVTSDEVDAKYTSGDRYDMDHFTYTASNQYFRDVWRDGYKVISSANTMIKDIPETTEWGKQYLAAARFYRAMNYFHLVRMFGPIPLRTKPVEALEQASQVDKETEEGIYTQIVEDLTYAEQYLPVSWAGAIDDGRPTMGAAKVLLSKVYITMAGYPLKQTAYYTKAAEKAKEVINAGTYNLVNDFGDLFKVATENGPEHIWSIQYSDPKDGGTMMTTQSRPSGGGIKEGGWYFWNTSVAFMDTFDDMDARKAVTFLAEIKQMVDGEEQVITYIDWGGGDPLKTKPCLGKYQDYGEGRSFNDEGKRTGLNFPVFRLAEAYLILAEASNEANGPSAEAYDAINRLRTRAGMPALSGLDQSGLRAAIQQEWSFELAHEAKRRFNLLRWERLDEVMSQDEHGKVGYQPSMKYLPIPQDETDLSGIE</sequence>
<dbReference type="PROSITE" id="PS51257">
    <property type="entry name" value="PROKAR_LIPOPROTEIN"/>
    <property type="match status" value="1"/>
</dbReference>
<feature type="domain" description="RagB/SusD" evidence="7">
    <location>
        <begin position="307"/>
        <end position="476"/>
    </location>
</feature>
<keyword evidence="4" id="KW-0472">Membrane</keyword>
<evidence type="ECO:0000256" key="1">
    <source>
        <dbReference type="ARBA" id="ARBA00004442"/>
    </source>
</evidence>
<evidence type="ECO:0000313" key="10">
    <source>
        <dbReference type="Proteomes" id="UP001500298"/>
    </source>
</evidence>
<evidence type="ECO:0000256" key="3">
    <source>
        <dbReference type="ARBA" id="ARBA00022729"/>
    </source>
</evidence>
<keyword evidence="10" id="KW-1185">Reference proteome</keyword>
<dbReference type="Pfam" id="PF07980">
    <property type="entry name" value="SusD_RagB"/>
    <property type="match status" value="1"/>
</dbReference>
<comment type="caution">
    <text evidence="9">The sequence shown here is derived from an EMBL/GenBank/DDBJ whole genome shotgun (WGS) entry which is preliminary data.</text>
</comment>